<organism evidence="4">
    <name type="scientific">Geobacillus sp. (strain Y4.1MC1)</name>
    <dbReference type="NCBI Taxonomy" id="581103"/>
    <lineage>
        <taxon>Bacteria</taxon>
        <taxon>Bacillati</taxon>
        <taxon>Bacillota</taxon>
        <taxon>Bacilli</taxon>
        <taxon>Bacillales</taxon>
        <taxon>Anoxybacillaceae</taxon>
        <taxon>Geobacillus</taxon>
    </lineage>
</organism>
<protein>
    <submittedName>
        <fullName evidence="4">Heat shock protein Hsp20</fullName>
    </submittedName>
</protein>
<dbReference type="SUPFAM" id="SSF49764">
    <property type="entry name" value="HSP20-like chaperones"/>
    <property type="match status" value="1"/>
</dbReference>
<dbReference type="Gene3D" id="2.60.40.790">
    <property type="match status" value="1"/>
</dbReference>
<dbReference type="EMBL" id="CP002293">
    <property type="protein sequence ID" value="ADP74202.1"/>
    <property type="molecule type" value="Genomic_DNA"/>
</dbReference>
<comment type="similarity">
    <text evidence="1 2">Belongs to the small heat shock protein (HSP20) family.</text>
</comment>
<evidence type="ECO:0000259" key="3">
    <source>
        <dbReference type="PROSITE" id="PS01031"/>
    </source>
</evidence>
<proteinExistence type="inferred from homology"/>
<keyword evidence="4" id="KW-0346">Stress response</keyword>
<dbReference type="AlphaFoldDB" id="A0A7U4DKL7"/>
<evidence type="ECO:0000256" key="1">
    <source>
        <dbReference type="PROSITE-ProRule" id="PRU00285"/>
    </source>
</evidence>
<dbReference type="KEGG" id="gmc:GY4MC1_1401"/>
<evidence type="ECO:0000313" key="4">
    <source>
        <dbReference type="EMBL" id="ADP74202.1"/>
    </source>
</evidence>
<sequence>MSDHFQPPMKKEGNHHNPFQHLWEMVGQFFDERPLKNMMETLDEYFQQTFSHAYIPVDFRETKDEFAMIVHLPDDVKRHQLQLQFANDHLQLVIQNNEIIETADEQNHLYQQRRMRQQIVRTIPLPYRVSEKEVKASWQNGKLVIRLPQKRKYIDIE</sequence>
<dbReference type="InterPro" id="IPR008978">
    <property type="entry name" value="HSP20-like_chaperone"/>
</dbReference>
<gene>
    <name evidence="4" type="ORF">GY4MC1_1401</name>
</gene>
<dbReference type="CDD" id="cd06464">
    <property type="entry name" value="ACD_sHsps-like"/>
    <property type="match status" value="1"/>
</dbReference>
<feature type="domain" description="SHSP" evidence="3">
    <location>
        <begin position="48"/>
        <end position="157"/>
    </location>
</feature>
<dbReference type="Pfam" id="PF00011">
    <property type="entry name" value="HSP20"/>
    <property type="match status" value="1"/>
</dbReference>
<dbReference type="InterPro" id="IPR002068">
    <property type="entry name" value="A-crystallin/Hsp20_dom"/>
</dbReference>
<name>A0A7U4DKL7_GEOS0</name>
<accession>A0A7U4DKL7</accession>
<dbReference type="PROSITE" id="PS01031">
    <property type="entry name" value="SHSP"/>
    <property type="match status" value="1"/>
</dbReference>
<evidence type="ECO:0000256" key="2">
    <source>
        <dbReference type="RuleBase" id="RU003616"/>
    </source>
</evidence>
<reference evidence="4" key="1">
    <citation type="submission" date="2010-10" db="EMBL/GenBank/DDBJ databases">
        <title>Complete sequence of chromosome of Geobacillus sp. Y4.1MC1.</title>
        <authorList>
            <consortium name="US DOE Joint Genome Institute"/>
            <person name="Lucas S."/>
            <person name="Copeland A."/>
            <person name="Lapidus A."/>
            <person name="Cheng J.-F."/>
            <person name="Bruce D."/>
            <person name="Goodwin L."/>
            <person name="Pitluck S."/>
            <person name="Chertkov O."/>
            <person name="Zhang X."/>
            <person name="Detter J.C."/>
            <person name="Han C."/>
            <person name="Tapia R."/>
            <person name="Land M."/>
            <person name="Hauser L."/>
            <person name="Jeffries C."/>
            <person name="Kyrpides N."/>
            <person name="Ivanova N."/>
            <person name="Ovchinnikova G."/>
            <person name="Brumm P."/>
            <person name="Mead D."/>
            <person name="Woyke T."/>
        </authorList>
    </citation>
    <scope>NUCLEOTIDE SEQUENCE [LARGE SCALE GENOMIC DNA]</scope>
    <source>
        <strain evidence="4">Y4.1MC1</strain>
    </source>
</reference>